<reference evidence="13" key="1">
    <citation type="submission" date="2021-09" db="EMBL/GenBank/DDBJ databases">
        <authorList>
            <consortium name="Pathogen Informatics"/>
        </authorList>
    </citation>
    <scope>NUCLEOTIDE SEQUENCE</scope>
</reference>
<keyword evidence="14" id="KW-1185">Reference proteome</keyword>
<proteinExistence type="inferred from homology"/>
<evidence type="ECO:0000313" key="14">
    <source>
        <dbReference type="Proteomes" id="UP000746747"/>
    </source>
</evidence>
<evidence type="ECO:0000256" key="2">
    <source>
        <dbReference type="ARBA" id="ARBA00008183"/>
    </source>
</evidence>
<dbReference type="SUPFAM" id="SSF55387">
    <property type="entry name" value="Frataxin/Nqo15-like"/>
    <property type="match status" value="1"/>
</dbReference>
<dbReference type="Pfam" id="PF01491">
    <property type="entry name" value="Frataxin_Cyay"/>
    <property type="match status" value="1"/>
</dbReference>
<dbReference type="PANTHER" id="PTHR16821:SF2">
    <property type="entry name" value="FRATAXIN, MITOCHONDRIAL"/>
    <property type="match status" value="1"/>
</dbReference>
<dbReference type="GO" id="GO:0008198">
    <property type="term" value="F:ferrous iron binding"/>
    <property type="evidence" value="ECO:0007669"/>
    <property type="project" value="TreeGrafter"/>
</dbReference>
<dbReference type="GO" id="GO:0005739">
    <property type="term" value="C:mitochondrion"/>
    <property type="evidence" value="ECO:0007669"/>
    <property type="project" value="UniProtKB-SubCell"/>
</dbReference>
<dbReference type="EMBL" id="CAKAEH010000278">
    <property type="protein sequence ID" value="CAG9530486.1"/>
    <property type="molecule type" value="Genomic_DNA"/>
</dbReference>
<dbReference type="GO" id="GO:0004322">
    <property type="term" value="F:ferroxidase activity"/>
    <property type="evidence" value="ECO:0007669"/>
    <property type="project" value="UniProtKB-EC"/>
</dbReference>
<keyword evidence="10" id="KW-0406">Ion transport</keyword>
<dbReference type="PROSITE" id="PS01344">
    <property type="entry name" value="FRATAXIN_1"/>
    <property type="match status" value="1"/>
</dbReference>
<comment type="similarity">
    <text evidence="2">Belongs to the frataxin family.</text>
</comment>
<dbReference type="GO" id="GO:0016226">
    <property type="term" value="P:iron-sulfur cluster assembly"/>
    <property type="evidence" value="ECO:0007669"/>
    <property type="project" value="InterPro"/>
</dbReference>
<keyword evidence="9" id="KW-0408">Iron</keyword>
<dbReference type="PRINTS" id="PR00904">
    <property type="entry name" value="FRATAXIN"/>
</dbReference>
<dbReference type="AlphaFoldDB" id="A0A8J2Q3J2"/>
<dbReference type="Gene3D" id="3.30.920.10">
    <property type="entry name" value="Frataxin/CyaY"/>
    <property type="match status" value="1"/>
</dbReference>
<dbReference type="NCBIfam" id="TIGR03421">
    <property type="entry name" value="FeS_CyaY"/>
    <property type="match status" value="1"/>
</dbReference>
<dbReference type="EC" id="1.16.3.1" evidence="3"/>
<keyword evidence="6" id="KW-0410">Iron transport</keyword>
<comment type="subcellular location">
    <subcellularLocation>
        <location evidence="1">Mitochondrion</location>
    </subcellularLocation>
</comment>
<evidence type="ECO:0000256" key="9">
    <source>
        <dbReference type="ARBA" id="ARBA00023004"/>
    </source>
</evidence>
<dbReference type="InterPro" id="IPR017789">
    <property type="entry name" value="Frataxin"/>
</dbReference>
<dbReference type="GO" id="GO:0006826">
    <property type="term" value="P:iron ion transport"/>
    <property type="evidence" value="ECO:0007669"/>
    <property type="project" value="UniProtKB-KW"/>
</dbReference>
<keyword evidence="5" id="KW-0813">Transport</keyword>
<comment type="catalytic activity">
    <reaction evidence="12">
        <text>4 Fe(2+) + O2 + 4 H(+) = 4 Fe(3+) + 2 H2O</text>
        <dbReference type="Rhea" id="RHEA:11148"/>
        <dbReference type="ChEBI" id="CHEBI:15377"/>
        <dbReference type="ChEBI" id="CHEBI:15378"/>
        <dbReference type="ChEBI" id="CHEBI:15379"/>
        <dbReference type="ChEBI" id="CHEBI:29033"/>
        <dbReference type="ChEBI" id="CHEBI:29034"/>
        <dbReference type="EC" id="1.16.3.1"/>
    </reaction>
</comment>
<evidence type="ECO:0000256" key="1">
    <source>
        <dbReference type="ARBA" id="ARBA00004173"/>
    </source>
</evidence>
<evidence type="ECO:0000256" key="5">
    <source>
        <dbReference type="ARBA" id="ARBA00022448"/>
    </source>
</evidence>
<dbReference type="InterPro" id="IPR020895">
    <property type="entry name" value="Frataxin_CS"/>
</dbReference>
<keyword evidence="7" id="KW-0809">Transit peptide</keyword>
<evidence type="ECO:0000256" key="7">
    <source>
        <dbReference type="ARBA" id="ARBA00022946"/>
    </source>
</evidence>
<dbReference type="InterPro" id="IPR036524">
    <property type="entry name" value="Frataxin/CyaY_sf"/>
</dbReference>
<dbReference type="Proteomes" id="UP000746747">
    <property type="component" value="Unassembled WGS sequence"/>
</dbReference>
<organism evidence="13 14">
    <name type="scientific">Cercopithifilaria johnstoni</name>
    <dbReference type="NCBI Taxonomy" id="2874296"/>
    <lineage>
        <taxon>Eukaryota</taxon>
        <taxon>Metazoa</taxon>
        <taxon>Ecdysozoa</taxon>
        <taxon>Nematoda</taxon>
        <taxon>Chromadorea</taxon>
        <taxon>Rhabditida</taxon>
        <taxon>Spirurina</taxon>
        <taxon>Spiruromorpha</taxon>
        <taxon>Filarioidea</taxon>
        <taxon>Onchocercidae</taxon>
        <taxon>Cercopithifilaria</taxon>
    </lineage>
</organism>
<dbReference type="PANTHER" id="PTHR16821">
    <property type="entry name" value="FRATAXIN"/>
    <property type="match status" value="1"/>
</dbReference>
<dbReference type="GO" id="GO:0034986">
    <property type="term" value="F:iron chaperone activity"/>
    <property type="evidence" value="ECO:0007669"/>
    <property type="project" value="TreeGrafter"/>
</dbReference>
<accession>A0A8J2Q3J2</accession>
<dbReference type="NCBIfam" id="TIGR03422">
    <property type="entry name" value="mito_frataxin"/>
    <property type="match status" value="1"/>
</dbReference>
<evidence type="ECO:0000256" key="11">
    <source>
        <dbReference type="ARBA" id="ARBA00023128"/>
    </source>
</evidence>
<dbReference type="OrthoDB" id="1897642at2759"/>
<evidence type="ECO:0000256" key="6">
    <source>
        <dbReference type="ARBA" id="ARBA00022496"/>
    </source>
</evidence>
<dbReference type="InterPro" id="IPR002908">
    <property type="entry name" value="Frataxin/CyaY"/>
</dbReference>
<comment type="caution">
    <text evidence="13">The sequence shown here is derived from an EMBL/GenBank/DDBJ whole genome shotgun (WGS) entry which is preliminary data.</text>
</comment>
<sequence length="143" mass="16502">MLRRQLLTALITTRPFLKRRYLSSGAALSEDEYEKLAIETLGKLADYLDSFPDKFNCAEEYYVNSSMGVVTAKISQKTGTYVINKQTPNRQIWLSSPLSGPKRFDLVGKKWISTRDDVSLDTLLNNEFRKIFQTEKIDFSEYL</sequence>
<evidence type="ECO:0000256" key="10">
    <source>
        <dbReference type="ARBA" id="ARBA00023065"/>
    </source>
</evidence>
<protein>
    <recommendedName>
        <fullName evidence="3">ferroxidase</fullName>
        <ecNumber evidence="3">1.16.3.1</ecNumber>
    </recommendedName>
</protein>
<keyword evidence="4" id="KW-0409">Iron storage</keyword>
<gene>
    <name evidence="13" type="ORF">CJOHNSTONI_LOCUS978</name>
</gene>
<dbReference type="SMART" id="SM01219">
    <property type="entry name" value="Frataxin_Cyay"/>
    <property type="match status" value="1"/>
</dbReference>
<dbReference type="GO" id="GO:0006879">
    <property type="term" value="P:intracellular iron ion homeostasis"/>
    <property type="evidence" value="ECO:0007669"/>
    <property type="project" value="UniProtKB-KW"/>
</dbReference>
<dbReference type="GO" id="GO:0051537">
    <property type="term" value="F:2 iron, 2 sulfur cluster binding"/>
    <property type="evidence" value="ECO:0007669"/>
    <property type="project" value="TreeGrafter"/>
</dbReference>
<name>A0A8J2Q3J2_9BILA</name>
<dbReference type="GO" id="GO:0008199">
    <property type="term" value="F:ferric iron binding"/>
    <property type="evidence" value="ECO:0007669"/>
    <property type="project" value="InterPro"/>
</dbReference>
<evidence type="ECO:0000256" key="3">
    <source>
        <dbReference type="ARBA" id="ARBA00013107"/>
    </source>
</evidence>
<evidence type="ECO:0000313" key="13">
    <source>
        <dbReference type="EMBL" id="CAG9530486.1"/>
    </source>
</evidence>
<dbReference type="PROSITE" id="PS50810">
    <property type="entry name" value="FRATAXIN_2"/>
    <property type="match status" value="1"/>
</dbReference>
<evidence type="ECO:0000256" key="4">
    <source>
        <dbReference type="ARBA" id="ARBA00022434"/>
    </source>
</evidence>
<evidence type="ECO:0000256" key="12">
    <source>
        <dbReference type="ARBA" id="ARBA00047990"/>
    </source>
</evidence>
<keyword evidence="8" id="KW-0560">Oxidoreductase</keyword>
<evidence type="ECO:0000256" key="8">
    <source>
        <dbReference type="ARBA" id="ARBA00023002"/>
    </source>
</evidence>
<keyword evidence="11" id="KW-0496">Mitochondrion</keyword>